<keyword evidence="8" id="KW-0704">Schiff base</keyword>
<keyword evidence="11" id="KW-1185">Reference proteome</keyword>
<dbReference type="GO" id="GO:0004014">
    <property type="term" value="F:adenosylmethionine decarboxylase activity"/>
    <property type="evidence" value="ECO:0007669"/>
    <property type="project" value="InterPro"/>
</dbReference>
<keyword evidence="3" id="KW-0068">Autocatalytic cleavage</keyword>
<dbReference type="AlphaFoldDB" id="A0A3D9CZG3"/>
<comment type="caution">
    <text evidence="10">The sequence shown here is derived from an EMBL/GenBank/DDBJ whole genome shotgun (WGS) entry which is preliminary data.</text>
</comment>
<comment type="cofactor">
    <cofactor evidence="1">
        <name>pyruvate</name>
        <dbReference type="ChEBI" id="CHEBI:15361"/>
    </cofactor>
</comment>
<sequence length="121" mass="14215">MKTLEIYQEGLHVLLTLKVQNPELLTNYDAYLDYAKKLLAECDTEVVGETFHIFDNDSFTSAIILKESHLCIHTWPEFQQLTLDLLLCNYYNDNTEKVEKITSKLLTYFEAEVIKEHKILR</sequence>
<evidence type="ECO:0000256" key="3">
    <source>
        <dbReference type="ARBA" id="ARBA00022813"/>
    </source>
</evidence>
<dbReference type="Pfam" id="PF02675">
    <property type="entry name" value="AdoMet_dc"/>
    <property type="match status" value="1"/>
</dbReference>
<evidence type="ECO:0000313" key="11">
    <source>
        <dbReference type="Proteomes" id="UP000256326"/>
    </source>
</evidence>
<dbReference type="RefSeq" id="WP_116034194.1">
    <property type="nucleotide sequence ID" value="NZ_JBHLVV010000101.1"/>
</dbReference>
<dbReference type="SUPFAM" id="SSF56276">
    <property type="entry name" value="S-adenosylmethionine decarboxylase"/>
    <property type="match status" value="1"/>
</dbReference>
<name>A0A3D9CZG3_9FLAO</name>
<gene>
    <name evidence="10" type="ORF">DRF58_07125</name>
</gene>
<organism evidence="10 11">
    <name type="scientific">Epilithonimonas hispanica</name>
    <dbReference type="NCBI Taxonomy" id="358687"/>
    <lineage>
        <taxon>Bacteria</taxon>
        <taxon>Pseudomonadati</taxon>
        <taxon>Bacteroidota</taxon>
        <taxon>Flavobacteriia</taxon>
        <taxon>Flavobacteriales</taxon>
        <taxon>Weeksellaceae</taxon>
        <taxon>Chryseobacterium group</taxon>
        <taxon>Epilithonimonas</taxon>
    </lineage>
</organism>
<dbReference type="InterPro" id="IPR003826">
    <property type="entry name" value="AdoMetDC_fam_prok"/>
</dbReference>
<keyword evidence="2" id="KW-0210">Decarboxylase</keyword>
<evidence type="ECO:0000256" key="2">
    <source>
        <dbReference type="ARBA" id="ARBA00022793"/>
    </source>
</evidence>
<evidence type="ECO:0000256" key="4">
    <source>
        <dbReference type="ARBA" id="ARBA00023066"/>
    </source>
</evidence>
<keyword evidence="7" id="KW-0456">Lyase</keyword>
<dbReference type="InterPro" id="IPR016067">
    <property type="entry name" value="S-AdoMet_deCO2ase_core"/>
</dbReference>
<keyword evidence="5" id="KW-0620">Polyamine biosynthesis</keyword>
<dbReference type="Gene3D" id="3.60.90.10">
    <property type="entry name" value="S-adenosylmethionine decarboxylase"/>
    <property type="match status" value="1"/>
</dbReference>
<dbReference type="GO" id="GO:0005829">
    <property type="term" value="C:cytosol"/>
    <property type="evidence" value="ECO:0007669"/>
    <property type="project" value="TreeGrafter"/>
</dbReference>
<keyword evidence="6" id="KW-0865">Zymogen</keyword>
<evidence type="ECO:0000256" key="1">
    <source>
        <dbReference type="ARBA" id="ARBA00001928"/>
    </source>
</evidence>
<keyword evidence="9" id="KW-0670">Pyruvate</keyword>
<evidence type="ECO:0000256" key="9">
    <source>
        <dbReference type="ARBA" id="ARBA00023317"/>
    </source>
</evidence>
<dbReference type="PANTHER" id="PTHR33866:SF2">
    <property type="entry name" value="S-ADENOSYLMETHIONINE DECARBOXYLASE PROENZYME"/>
    <property type="match status" value="1"/>
</dbReference>
<reference evidence="10 11" key="1">
    <citation type="journal article" date="2006" name="Int. J. Syst. Evol. Microbiol.">
        <title>Chryseobacterium hispanicum sp. nov., isolated from the drinking water distribution system of Sevilla, Spain.</title>
        <authorList>
            <person name="Gallego V."/>
            <person name="Garcia M.T."/>
            <person name="Ventosa A."/>
        </authorList>
    </citation>
    <scope>NUCLEOTIDE SEQUENCE [LARGE SCALE GENOMIC DNA]</scope>
    <source>
        <strain evidence="10 11">KCTC 22104</strain>
    </source>
</reference>
<dbReference type="EMBL" id="QNUG01000012">
    <property type="protein sequence ID" value="REC71028.1"/>
    <property type="molecule type" value="Genomic_DNA"/>
</dbReference>
<evidence type="ECO:0000256" key="8">
    <source>
        <dbReference type="ARBA" id="ARBA00023270"/>
    </source>
</evidence>
<dbReference type="GO" id="GO:0008295">
    <property type="term" value="P:spermidine biosynthetic process"/>
    <property type="evidence" value="ECO:0007669"/>
    <property type="project" value="UniProtKB-KW"/>
</dbReference>
<dbReference type="PANTHER" id="PTHR33866">
    <property type="entry name" value="S-ADENOSYLMETHIONINE DECARBOXYLASE PROENZYME"/>
    <property type="match status" value="1"/>
</dbReference>
<evidence type="ECO:0000256" key="5">
    <source>
        <dbReference type="ARBA" id="ARBA00023115"/>
    </source>
</evidence>
<evidence type="ECO:0000313" key="10">
    <source>
        <dbReference type="EMBL" id="REC71028.1"/>
    </source>
</evidence>
<dbReference type="Proteomes" id="UP000256326">
    <property type="component" value="Unassembled WGS sequence"/>
</dbReference>
<accession>A0A3D9CZG3</accession>
<protein>
    <submittedName>
        <fullName evidence="10">Adenosylmethionine decarboxylase</fullName>
    </submittedName>
</protein>
<dbReference type="OrthoDB" id="9793120at2"/>
<keyword evidence="4" id="KW-0745">Spermidine biosynthesis</keyword>
<proteinExistence type="predicted"/>
<evidence type="ECO:0000256" key="7">
    <source>
        <dbReference type="ARBA" id="ARBA00023239"/>
    </source>
</evidence>
<evidence type="ECO:0000256" key="6">
    <source>
        <dbReference type="ARBA" id="ARBA00023145"/>
    </source>
</evidence>